<accession>A9NU78</accession>
<organism evidence="1">
    <name type="scientific">Picea sitchensis</name>
    <name type="common">Sitka spruce</name>
    <name type="synonym">Pinus sitchensis</name>
    <dbReference type="NCBI Taxonomy" id="3332"/>
    <lineage>
        <taxon>Eukaryota</taxon>
        <taxon>Viridiplantae</taxon>
        <taxon>Streptophyta</taxon>
        <taxon>Embryophyta</taxon>
        <taxon>Tracheophyta</taxon>
        <taxon>Spermatophyta</taxon>
        <taxon>Pinopsida</taxon>
        <taxon>Pinidae</taxon>
        <taxon>Conifers I</taxon>
        <taxon>Pinales</taxon>
        <taxon>Pinaceae</taxon>
        <taxon>Picea</taxon>
    </lineage>
</organism>
<name>A9NU78_PICSI</name>
<proteinExistence type="evidence at transcript level"/>
<dbReference type="EMBL" id="EF084880">
    <property type="protein sequence ID" value="ABK24189.1"/>
    <property type="molecule type" value="mRNA"/>
</dbReference>
<sequence>MKRWPVYGRNTGLLMLPNQIHAFQITTCQSIFRGCDAVHFIMLCVLLLLLSH</sequence>
<protein>
    <submittedName>
        <fullName evidence="1">Uncharacterized protein</fullName>
    </submittedName>
</protein>
<dbReference type="AlphaFoldDB" id="A9NU78"/>
<reference evidence="1" key="1">
    <citation type="journal article" date="2008" name="BMC Genomics">
        <title>A conifer genomics resource of 200,000 spruce (Picea spp.) ESTs and 6,464 high-quality, sequence-finished full-length cDNAs for Sitka spruce (Picea sitchensis).</title>
        <authorList>
            <person name="Ralph S.G."/>
            <person name="Chun H.J."/>
            <person name="Kolosova N."/>
            <person name="Cooper D."/>
            <person name="Oddy C."/>
            <person name="Ritland C.E."/>
            <person name="Kirkpatrick R."/>
            <person name="Moore R."/>
            <person name="Barber S."/>
            <person name="Holt R.A."/>
            <person name="Jones S.J."/>
            <person name="Marra M.A."/>
            <person name="Douglas C.J."/>
            <person name="Ritland K."/>
            <person name="Bohlmann J."/>
        </authorList>
    </citation>
    <scope>NUCLEOTIDE SEQUENCE</scope>
    <source>
        <tissue evidence="1">Bark</tissue>
    </source>
</reference>
<evidence type="ECO:0000313" key="1">
    <source>
        <dbReference type="EMBL" id="ABK24189.1"/>
    </source>
</evidence>